<protein>
    <submittedName>
        <fullName evidence="2">Class C beta-lactamase-related serine hydrolase</fullName>
    </submittedName>
</protein>
<dbReference type="InterPro" id="IPR050789">
    <property type="entry name" value="Diverse_Enzym_Activities"/>
</dbReference>
<dbReference type="InterPro" id="IPR001466">
    <property type="entry name" value="Beta-lactam-related"/>
</dbReference>
<feature type="domain" description="Beta-lactamase-related" evidence="1">
    <location>
        <begin position="39"/>
        <end position="301"/>
    </location>
</feature>
<proteinExistence type="predicted"/>
<keyword evidence="2" id="KW-0378">Hydrolase</keyword>
<dbReference type="Pfam" id="PF00144">
    <property type="entry name" value="Beta-lactamase"/>
    <property type="match status" value="1"/>
</dbReference>
<evidence type="ECO:0000259" key="1">
    <source>
        <dbReference type="Pfam" id="PF00144"/>
    </source>
</evidence>
<gene>
    <name evidence="2" type="ORF">E1263_23470</name>
</gene>
<evidence type="ECO:0000313" key="3">
    <source>
        <dbReference type="Proteomes" id="UP000295124"/>
    </source>
</evidence>
<dbReference type="InterPro" id="IPR012338">
    <property type="entry name" value="Beta-lactam/transpept-like"/>
</dbReference>
<keyword evidence="3" id="KW-1185">Reference proteome</keyword>
<comment type="caution">
    <text evidence="2">The sequence shown here is derived from an EMBL/GenBank/DDBJ whole genome shotgun (WGS) entry which is preliminary data.</text>
</comment>
<dbReference type="Proteomes" id="UP000295124">
    <property type="component" value="Unassembled WGS sequence"/>
</dbReference>
<dbReference type="OrthoDB" id="9773047at2"/>
<dbReference type="AlphaFoldDB" id="A0A4R4ZGH2"/>
<dbReference type="PANTHER" id="PTHR43283:SF7">
    <property type="entry name" value="BETA-LACTAMASE-RELATED DOMAIN-CONTAINING PROTEIN"/>
    <property type="match status" value="1"/>
</dbReference>
<dbReference type="Gene3D" id="3.40.710.10">
    <property type="entry name" value="DD-peptidase/beta-lactamase superfamily"/>
    <property type="match status" value="1"/>
</dbReference>
<dbReference type="PANTHER" id="PTHR43283">
    <property type="entry name" value="BETA-LACTAMASE-RELATED"/>
    <property type="match status" value="1"/>
</dbReference>
<dbReference type="SUPFAM" id="SSF56601">
    <property type="entry name" value="beta-lactamase/transpeptidase-like"/>
    <property type="match status" value="1"/>
</dbReference>
<evidence type="ECO:0000313" key="2">
    <source>
        <dbReference type="EMBL" id="TDD57485.1"/>
    </source>
</evidence>
<organism evidence="2 3">
    <name type="scientific">Kribbella antibiotica</name>
    <dbReference type="NCBI Taxonomy" id="190195"/>
    <lineage>
        <taxon>Bacteria</taxon>
        <taxon>Bacillati</taxon>
        <taxon>Actinomycetota</taxon>
        <taxon>Actinomycetes</taxon>
        <taxon>Propionibacteriales</taxon>
        <taxon>Kribbellaceae</taxon>
        <taxon>Kribbella</taxon>
    </lineage>
</organism>
<dbReference type="EMBL" id="SMKX01000073">
    <property type="protein sequence ID" value="TDD57485.1"/>
    <property type="molecule type" value="Genomic_DNA"/>
</dbReference>
<name>A0A4R4ZGH2_9ACTN</name>
<dbReference type="GO" id="GO:0016787">
    <property type="term" value="F:hydrolase activity"/>
    <property type="evidence" value="ECO:0007669"/>
    <property type="project" value="UniProtKB-KW"/>
</dbReference>
<accession>A0A4R4ZGH2</accession>
<reference evidence="2 3" key="1">
    <citation type="submission" date="2019-03" db="EMBL/GenBank/DDBJ databases">
        <title>Draft genome sequences of novel Actinobacteria.</title>
        <authorList>
            <person name="Sahin N."/>
            <person name="Ay H."/>
            <person name="Saygin H."/>
        </authorList>
    </citation>
    <scope>NUCLEOTIDE SEQUENCE [LARGE SCALE GENOMIC DNA]</scope>
    <source>
        <strain evidence="2 3">JCM 13523</strain>
    </source>
</reference>
<sequence length="474" mass="51386">MPGVSSLPRSTPDSQGLSAASLDAFVAALDRSAQEFHTVTLVRHGHIVLEAEWAPYRLTDQHLLYSVSKSFTSTAIGLAADAGLLSIDDKVVSFFGPEDLPETISDNLAAMSVRHLLTMSTGHSQDTVETLSRDSRMVRRFLSLEVENEPGSPFVYNSGATYMLSAILQKVSGETLLEYLQTRLFAPLGITEATWGSSKEGITFGGWGLSLSAESLAKFGQLMLQRGVWEGQQLVSAEWFEAATSKQVSNASENNPDSQQGYGFQIWRGRHNTYRADGAFGQFILVLPEHDAVLAVTSAASDMQAELELFWEHLLPALDGKEVPVVARPEQLELPAPSGSVPQGGDGTTYTFKDNPGFLESVRWDADGSAYLTFFNFFKFEQDKAAEDGYGFAAGDWHEQPGLPSGGVAGTETERVVTSAAGDGDTLVGTIRWLAGPHAAEFRCRISEGRMTVDVRLNVSFAPLEFTIVSEPAQ</sequence>